<dbReference type="Proteomes" id="UP000567922">
    <property type="component" value="Unassembled WGS sequence"/>
</dbReference>
<keyword evidence="3" id="KW-1185">Reference proteome</keyword>
<feature type="compositionally biased region" description="Basic and acidic residues" evidence="1">
    <location>
        <begin position="12"/>
        <end position="27"/>
    </location>
</feature>
<accession>A0A839RN08</accession>
<dbReference type="EMBL" id="JACHWS010000002">
    <property type="protein sequence ID" value="MBB3037534.1"/>
    <property type="molecule type" value="Genomic_DNA"/>
</dbReference>
<reference evidence="2 3" key="1">
    <citation type="submission" date="2020-08" db="EMBL/GenBank/DDBJ databases">
        <title>Sequencing the genomes of 1000 actinobacteria strains.</title>
        <authorList>
            <person name="Klenk H.-P."/>
        </authorList>
    </citation>
    <scope>NUCLEOTIDE SEQUENCE [LARGE SCALE GENOMIC DNA]</scope>
    <source>
        <strain evidence="2 3">DSM 45258</strain>
    </source>
</reference>
<sequence length="37" mass="3873">MPLDDGPGGDQELIRRIDASPESDERGLAIGPLLGPD</sequence>
<evidence type="ECO:0000313" key="2">
    <source>
        <dbReference type="EMBL" id="MBB3037534.1"/>
    </source>
</evidence>
<proteinExistence type="predicted"/>
<evidence type="ECO:0000256" key="1">
    <source>
        <dbReference type="SAM" id="MobiDB-lite"/>
    </source>
</evidence>
<comment type="caution">
    <text evidence="2">The sequence shown here is derived from an EMBL/GenBank/DDBJ whole genome shotgun (WGS) entry which is preliminary data.</text>
</comment>
<name>A0A839RN08_9ACTN</name>
<protein>
    <submittedName>
        <fullName evidence="2">Uncharacterized protein</fullName>
    </submittedName>
</protein>
<organism evidence="2 3">
    <name type="scientific">Hoyosella altamirensis</name>
    <dbReference type="NCBI Taxonomy" id="616997"/>
    <lineage>
        <taxon>Bacteria</taxon>
        <taxon>Bacillati</taxon>
        <taxon>Actinomycetota</taxon>
        <taxon>Actinomycetes</taxon>
        <taxon>Mycobacteriales</taxon>
        <taxon>Hoyosellaceae</taxon>
        <taxon>Hoyosella</taxon>
    </lineage>
</organism>
<gene>
    <name evidence="2" type="ORF">FHU29_001983</name>
</gene>
<feature type="region of interest" description="Disordered" evidence="1">
    <location>
        <begin position="1"/>
        <end position="37"/>
    </location>
</feature>
<evidence type="ECO:0000313" key="3">
    <source>
        <dbReference type="Proteomes" id="UP000567922"/>
    </source>
</evidence>
<dbReference type="AlphaFoldDB" id="A0A839RN08"/>